<dbReference type="GO" id="GO:0016554">
    <property type="term" value="P:cytidine to uridine editing"/>
    <property type="evidence" value="ECO:0007669"/>
    <property type="project" value="InterPro"/>
</dbReference>
<dbReference type="InterPro" id="IPR039206">
    <property type="entry name" value="MORF/ORRM1/DAG-like"/>
</dbReference>
<dbReference type="HOGENOM" id="CLU_364734_0_0_1"/>
<dbReference type="AlphaFoldDB" id="A0A0D2ZUS6"/>
<dbReference type="Pfam" id="PF21864">
    <property type="entry name" value="MORF_dom"/>
    <property type="match status" value="2"/>
</dbReference>
<reference evidence="7" key="1">
    <citation type="journal article" date="2014" name="Genome Biol.">
        <title>Transcriptome and methylome profiling reveals relics of genome dominance in the mesopolyploid Brassica oleracea.</title>
        <authorList>
            <person name="Parkin I.A."/>
            <person name="Koh C."/>
            <person name="Tang H."/>
            <person name="Robinson S.J."/>
            <person name="Kagale S."/>
            <person name="Clarke W.E."/>
            <person name="Town C.D."/>
            <person name="Nixon J."/>
            <person name="Krishnakumar V."/>
            <person name="Bidwell S.L."/>
            <person name="Denoeud F."/>
            <person name="Belcram H."/>
            <person name="Links M.G."/>
            <person name="Just J."/>
            <person name="Clarke C."/>
            <person name="Bender T."/>
            <person name="Huebert T."/>
            <person name="Mason A.S."/>
            <person name="Pires J.C."/>
            <person name="Barker G."/>
            <person name="Moore J."/>
            <person name="Walley P.G."/>
            <person name="Manoli S."/>
            <person name="Batley J."/>
            <person name="Edwards D."/>
            <person name="Nelson M.N."/>
            <person name="Wang X."/>
            <person name="Paterson A.H."/>
            <person name="King G."/>
            <person name="Bancroft I."/>
            <person name="Chalhoub B."/>
            <person name="Sharpe A.G."/>
        </authorList>
    </citation>
    <scope>NUCLEOTIDE SEQUENCE [LARGE SCALE GENOMIC DNA]</scope>
    <source>
        <strain evidence="7">cv. TO1000</strain>
    </source>
</reference>
<accession>A0A0D2ZUS6</accession>
<organism evidence="7 8">
    <name type="scientific">Brassica oleracea var. oleracea</name>
    <dbReference type="NCBI Taxonomy" id="109376"/>
    <lineage>
        <taxon>Eukaryota</taxon>
        <taxon>Viridiplantae</taxon>
        <taxon>Streptophyta</taxon>
        <taxon>Embryophyta</taxon>
        <taxon>Tracheophyta</taxon>
        <taxon>Spermatophyta</taxon>
        <taxon>Magnoliopsida</taxon>
        <taxon>eudicotyledons</taxon>
        <taxon>Gunneridae</taxon>
        <taxon>Pentapetalae</taxon>
        <taxon>rosids</taxon>
        <taxon>malvids</taxon>
        <taxon>Brassicales</taxon>
        <taxon>Brassicaceae</taxon>
        <taxon>Brassiceae</taxon>
        <taxon>Brassica</taxon>
    </lineage>
</organism>
<dbReference type="Pfam" id="PF00005">
    <property type="entry name" value="ABC_tran"/>
    <property type="match status" value="1"/>
</dbReference>
<dbReference type="Pfam" id="PF20435">
    <property type="entry name" value="ASY3-like"/>
    <property type="match status" value="2"/>
</dbReference>
<dbReference type="STRING" id="109376.A0A0D2ZUS6"/>
<evidence type="ECO:0000256" key="2">
    <source>
        <dbReference type="ARBA" id="ARBA00022946"/>
    </source>
</evidence>
<evidence type="ECO:0000313" key="7">
    <source>
        <dbReference type="EnsemblPlants" id="Bo01369s020.1"/>
    </source>
</evidence>
<feature type="region of interest" description="Disordered" evidence="3">
    <location>
        <begin position="347"/>
        <end position="371"/>
    </location>
</feature>
<dbReference type="Gene3D" id="3.40.50.300">
    <property type="entry name" value="P-loop containing nucleotide triphosphate hydrolases"/>
    <property type="match status" value="1"/>
</dbReference>
<evidence type="ECO:0000259" key="5">
    <source>
        <dbReference type="Pfam" id="PF20435"/>
    </source>
</evidence>
<evidence type="ECO:0000259" key="4">
    <source>
        <dbReference type="Pfam" id="PF00005"/>
    </source>
</evidence>
<dbReference type="PANTHER" id="PTHR31346:SF5">
    <property type="entry name" value="MULTIPLE ORGANELLAR RNA EDITING FACTOR 1, MITOCHONDRIAL"/>
    <property type="match status" value="1"/>
</dbReference>
<dbReference type="eggNOG" id="KOG0055">
    <property type="taxonomic scope" value="Eukaryota"/>
</dbReference>
<dbReference type="GO" id="GO:0005524">
    <property type="term" value="F:ATP binding"/>
    <property type="evidence" value="ECO:0007669"/>
    <property type="project" value="InterPro"/>
</dbReference>
<feature type="region of interest" description="Disordered" evidence="3">
    <location>
        <begin position="692"/>
        <end position="713"/>
    </location>
</feature>
<dbReference type="GO" id="GO:0080156">
    <property type="term" value="P:mitochondrial mRNA modification"/>
    <property type="evidence" value="ECO:0007669"/>
    <property type="project" value="TreeGrafter"/>
</dbReference>
<evidence type="ECO:0000256" key="1">
    <source>
        <dbReference type="ARBA" id="ARBA00022664"/>
    </source>
</evidence>
<dbReference type="InterPro" id="IPR054059">
    <property type="entry name" value="MORF/ORRM1/DAG-like_MORF"/>
</dbReference>
<sequence>RETAKWGSGSSAKSGVVSTPSSKGASHQKLITHFEGGIETNLNREKTRSNVAQTKREPAETRPQEQQEKLDDVGNHLEDFKSPNEGLEAKHSDLKGSTEKQRTSHQKLIAHSEGGIETNLDSATKRINEASPCSRFHITFHKDFLEKKGDYSTFIHPSMAPSILLVSSLLCHSQHGARGFSSSSSGGDDDYQIYEPLSDAEITPKSILFKGCDYRHWLILMEFPKPLPPHDMIYQYESTCGKGLGISLRNARKRIYACSTSTYTGFQAEMKEEESEKFKSLPGVVFVLPDSYLDEDKKEYGGDRYEEGDITPRRRMKFKAGTDVWNPQWDAHLFEQQEKLDDVGNHLEDFKSPNEGLEAKHSDLKGSTEKQRTSHQKLIAHSEGGIETNLDSATKRINEASPCSRFHITFHKDFLEKKGDYSTFIHPSMAPSILLVSSLLCHSQHGARGFSSSSSGGDDDYQIYEPLSDAEITPKSILFKGCDYRHWLILMEFPKPLPPHDMIYQYESTCGKGLGISLRNARKRIYACSTSTYTGFQAEMKEEESEKFKSLPGVVFVLPDSYLDEDKKEYGGDRYEEGDITPRRRMKFKAGTDVWNPQWDAHLFGGGAKKMLTRQEIIDRTSPGDDPRPLLAMQDILEDLLELRKKSEVTSGDFARQLHGRAATIDLFSIEGPICQEVVEKLEKLYGFWGSGDAEDKRSTPREDYRERRYNRRDQSGCRACNSKFVDKLPQGLDTMVGEHGTQLSGGQKQRIAVARGILKDPRILL</sequence>
<dbReference type="InterPro" id="IPR046845">
    <property type="entry name" value="ASY3-like_CC"/>
</dbReference>
<feature type="compositionally biased region" description="Basic and acidic residues" evidence="3">
    <location>
        <begin position="42"/>
        <end position="102"/>
    </location>
</feature>
<dbReference type="SUPFAM" id="SSF52540">
    <property type="entry name" value="P-loop containing nucleoside triphosphate hydrolases"/>
    <property type="match status" value="1"/>
</dbReference>
<feature type="compositionally biased region" description="Low complexity" evidence="3">
    <location>
        <begin position="1"/>
        <end position="18"/>
    </location>
</feature>
<keyword evidence="8" id="KW-1185">Reference proteome</keyword>
<feature type="region of interest" description="Disordered" evidence="3">
    <location>
        <begin position="1"/>
        <end position="102"/>
    </location>
</feature>
<protein>
    <submittedName>
        <fullName evidence="7">Uncharacterized protein</fullName>
    </submittedName>
</protein>
<feature type="domain" description="MORF/ORRM1/DAG-like MORF" evidence="6">
    <location>
        <begin position="214"/>
        <end position="304"/>
    </location>
</feature>
<feature type="domain" description="Meiosis-specific protein ASY3-like coiled-coil" evidence="5">
    <location>
        <begin position="48"/>
        <end position="135"/>
    </location>
</feature>
<feature type="domain" description="ABC transporter" evidence="4">
    <location>
        <begin position="722"/>
        <end position="766"/>
    </location>
</feature>
<proteinExistence type="predicted"/>
<keyword evidence="1" id="KW-0507">mRNA processing</keyword>
<dbReference type="Gramene" id="Bo01369s020.1">
    <property type="protein sequence ID" value="Bo01369s020.1"/>
    <property type="gene ID" value="Bo01369s020"/>
</dbReference>
<evidence type="ECO:0000256" key="3">
    <source>
        <dbReference type="SAM" id="MobiDB-lite"/>
    </source>
</evidence>
<dbReference type="GO" id="GO:0006397">
    <property type="term" value="P:mRNA processing"/>
    <property type="evidence" value="ECO:0007669"/>
    <property type="project" value="UniProtKB-KW"/>
</dbReference>
<dbReference type="GO" id="GO:0005739">
    <property type="term" value="C:mitochondrion"/>
    <property type="evidence" value="ECO:0007669"/>
    <property type="project" value="TreeGrafter"/>
</dbReference>
<dbReference type="GO" id="GO:0016887">
    <property type="term" value="F:ATP hydrolysis activity"/>
    <property type="evidence" value="ECO:0007669"/>
    <property type="project" value="InterPro"/>
</dbReference>
<name>A0A0D2ZUS6_BRAOL</name>
<keyword evidence="2" id="KW-0809">Transit peptide</keyword>
<dbReference type="EnsemblPlants" id="Bo01369s020.1">
    <property type="protein sequence ID" value="Bo01369s020.1"/>
    <property type="gene ID" value="Bo01369s020"/>
</dbReference>
<dbReference type="Proteomes" id="UP000032141">
    <property type="component" value="Unassembled WGS sequence"/>
</dbReference>
<dbReference type="PANTHER" id="PTHR31346">
    <property type="entry name" value="MULTIPLE ORGANELLAR RNA EDITING FACTOR 2, CHLOROPLASTIC-RELATED-RELATED"/>
    <property type="match status" value="1"/>
</dbReference>
<evidence type="ECO:0000259" key="6">
    <source>
        <dbReference type="Pfam" id="PF21864"/>
    </source>
</evidence>
<dbReference type="InterPro" id="IPR003439">
    <property type="entry name" value="ABC_transporter-like_ATP-bd"/>
</dbReference>
<reference evidence="7" key="2">
    <citation type="submission" date="2015-06" db="UniProtKB">
        <authorList>
            <consortium name="EnsemblPlants"/>
        </authorList>
    </citation>
    <scope>IDENTIFICATION</scope>
</reference>
<evidence type="ECO:0000313" key="8">
    <source>
        <dbReference type="Proteomes" id="UP000032141"/>
    </source>
</evidence>
<feature type="domain" description="Meiosis-specific protein ASY3-like coiled-coil" evidence="5">
    <location>
        <begin position="340"/>
        <end position="405"/>
    </location>
</feature>
<feature type="domain" description="MORF/ORRM1/DAG-like MORF" evidence="6">
    <location>
        <begin position="484"/>
        <end position="574"/>
    </location>
</feature>
<feature type="compositionally biased region" description="Basic and acidic residues" evidence="3">
    <location>
        <begin position="694"/>
        <end position="713"/>
    </location>
</feature>
<dbReference type="InterPro" id="IPR027417">
    <property type="entry name" value="P-loop_NTPase"/>
</dbReference>